<sequence>MKIGMILDAIYPTDPRVTNEANALIKSGNEIFLFCLSYKKNFKKREIVNGINVFRFYCSWLTYKLSALAYTFPLYKWIMSKKIKRFIKESNVEVLHIHDLQIASSVFDANSFFNLNVTLDLHENRPEIMKSYKHVNSFIGKIFISPFKWKLAEEKYCKMSKSVVVVTDLAKKELLNRIKISKEKVIVFSNSVSKSFYSDFKLNNQIIEKYSNSFVLLYLGNTSKRRGLETVLKSIPEIVKSISNFKLVIVGSSSFDKELIKTVKKHNISRFVDFEGWKSEDLFPSYIKAAELGISPLHSNLHHDTTYANKLFQYMSLGCPVLCSDVKAQKALLETYNVGLLFKAEDSSDLTEKLFKLYLNSGLRNKMSENCINAIQNHLNNDIVSKDLVKCYE</sequence>
<dbReference type="AlphaFoldDB" id="A0A381RYK3"/>
<proteinExistence type="predicted"/>
<evidence type="ECO:0000256" key="2">
    <source>
        <dbReference type="ARBA" id="ARBA00022679"/>
    </source>
</evidence>
<dbReference type="Pfam" id="PF13439">
    <property type="entry name" value="Glyco_transf_4"/>
    <property type="match status" value="1"/>
</dbReference>
<dbReference type="EMBL" id="UINC01002195">
    <property type="protein sequence ID" value="SUZ94003.1"/>
    <property type="molecule type" value="Genomic_DNA"/>
</dbReference>
<evidence type="ECO:0000259" key="4">
    <source>
        <dbReference type="Pfam" id="PF13439"/>
    </source>
</evidence>
<dbReference type="InterPro" id="IPR001296">
    <property type="entry name" value="Glyco_trans_1"/>
</dbReference>
<accession>A0A381RYK3</accession>
<evidence type="ECO:0008006" key="6">
    <source>
        <dbReference type="Google" id="ProtNLM"/>
    </source>
</evidence>
<protein>
    <recommendedName>
        <fullName evidence="6">Glycosyltransferase subfamily 4-like N-terminal domain-containing protein</fullName>
    </recommendedName>
</protein>
<evidence type="ECO:0000313" key="5">
    <source>
        <dbReference type="EMBL" id="SUZ94003.1"/>
    </source>
</evidence>
<organism evidence="5">
    <name type="scientific">marine metagenome</name>
    <dbReference type="NCBI Taxonomy" id="408172"/>
    <lineage>
        <taxon>unclassified sequences</taxon>
        <taxon>metagenomes</taxon>
        <taxon>ecological metagenomes</taxon>
    </lineage>
</organism>
<dbReference type="GO" id="GO:0016757">
    <property type="term" value="F:glycosyltransferase activity"/>
    <property type="evidence" value="ECO:0007669"/>
    <property type="project" value="UniProtKB-KW"/>
</dbReference>
<name>A0A381RYK3_9ZZZZ</name>
<dbReference type="Gene3D" id="3.40.50.2000">
    <property type="entry name" value="Glycogen Phosphorylase B"/>
    <property type="match status" value="2"/>
</dbReference>
<dbReference type="InterPro" id="IPR028098">
    <property type="entry name" value="Glyco_trans_4-like_N"/>
</dbReference>
<reference evidence="5" key="1">
    <citation type="submission" date="2018-05" db="EMBL/GenBank/DDBJ databases">
        <authorList>
            <person name="Lanie J.A."/>
            <person name="Ng W.-L."/>
            <person name="Kazmierczak K.M."/>
            <person name="Andrzejewski T.M."/>
            <person name="Davidsen T.M."/>
            <person name="Wayne K.J."/>
            <person name="Tettelin H."/>
            <person name="Glass J.I."/>
            <person name="Rusch D."/>
            <person name="Podicherti R."/>
            <person name="Tsui H.-C.T."/>
            <person name="Winkler M.E."/>
        </authorList>
    </citation>
    <scope>NUCLEOTIDE SEQUENCE</scope>
</reference>
<evidence type="ECO:0000256" key="1">
    <source>
        <dbReference type="ARBA" id="ARBA00022676"/>
    </source>
</evidence>
<dbReference type="SUPFAM" id="SSF53756">
    <property type="entry name" value="UDP-Glycosyltransferase/glycogen phosphorylase"/>
    <property type="match status" value="1"/>
</dbReference>
<evidence type="ECO:0000259" key="3">
    <source>
        <dbReference type="Pfam" id="PF00534"/>
    </source>
</evidence>
<dbReference type="PANTHER" id="PTHR12526">
    <property type="entry name" value="GLYCOSYLTRANSFERASE"/>
    <property type="match status" value="1"/>
</dbReference>
<dbReference type="Pfam" id="PF00534">
    <property type="entry name" value="Glycos_transf_1"/>
    <property type="match status" value="1"/>
</dbReference>
<feature type="domain" description="Glycosyl transferase family 1" evidence="3">
    <location>
        <begin position="203"/>
        <end position="370"/>
    </location>
</feature>
<feature type="domain" description="Glycosyltransferase subfamily 4-like N-terminal" evidence="4">
    <location>
        <begin position="17"/>
        <end position="193"/>
    </location>
</feature>
<dbReference type="PANTHER" id="PTHR12526:SF629">
    <property type="entry name" value="TEICHURONIC ACID BIOSYNTHESIS GLYCOSYLTRANSFERASE TUAH-RELATED"/>
    <property type="match status" value="1"/>
</dbReference>
<keyword evidence="1" id="KW-0328">Glycosyltransferase</keyword>
<gene>
    <name evidence="5" type="ORF">METZ01_LOCUS46857</name>
</gene>
<keyword evidence="2" id="KW-0808">Transferase</keyword>